<feature type="region of interest" description="Disordered" evidence="5">
    <location>
        <begin position="25"/>
        <end position="60"/>
    </location>
</feature>
<keyword evidence="3" id="KW-0677">Repeat</keyword>
<evidence type="ECO:0000256" key="6">
    <source>
        <dbReference type="SAM" id="SignalP"/>
    </source>
</evidence>
<dbReference type="PANTHER" id="PTHR45712:SF20">
    <property type="entry name" value="PODOCAN"/>
    <property type="match status" value="1"/>
</dbReference>
<organism evidence="8 9">
    <name type="scientific">Petromyzon marinus</name>
    <name type="common">Sea lamprey</name>
    <dbReference type="NCBI Taxonomy" id="7757"/>
    <lineage>
        <taxon>Eukaryota</taxon>
        <taxon>Metazoa</taxon>
        <taxon>Chordata</taxon>
        <taxon>Craniata</taxon>
        <taxon>Vertebrata</taxon>
        <taxon>Cyclostomata</taxon>
        <taxon>Hyperoartia</taxon>
        <taxon>Petromyzontiformes</taxon>
        <taxon>Petromyzontidae</taxon>
        <taxon>Petromyzon</taxon>
    </lineage>
</organism>
<dbReference type="GO" id="GO:0005615">
    <property type="term" value="C:extracellular space"/>
    <property type="evidence" value="ECO:0007669"/>
    <property type="project" value="TreeGrafter"/>
</dbReference>
<accession>A0AAJ7SP68</accession>
<feature type="signal peptide" evidence="6">
    <location>
        <begin position="1"/>
        <end position="22"/>
    </location>
</feature>
<dbReference type="Pfam" id="PF00560">
    <property type="entry name" value="LRR_1"/>
    <property type="match status" value="1"/>
</dbReference>
<dbReference type="SMART" id="SM00013">
    <property type="entry name" value="LRRNT"/>
    <property type="match status" value="1"/>
</dbReference>
<keyword evidence="8" id="KW-1185">Reference proteome</keyword>
<feature type="compositionally biased region" description="Acidic residues" evidence="5">
    <location>
        <begin position="31"/>
        <end position="45"/>
    </location>
</feature>
<dbReference type="InterPro" id="IPR001611">
    <property type="entry name" value="Leu-rich_rpt"/>
</dbReference>
<dbReference type="Pfam" id="PF13855">
    <property type="entry name" value="LRR_8"/>
    <property type="match status" value="6"/>
</dbReference>
<gene>
    <name evidence="9" type="primary">PODN</name>
</gene>
<proteinExistence type="predicted"/>
<dbReference type="InterPro" id="IPR032675">
    <property type="entry name" value="LRR_dom_sf"/>
</dbReference>
<dbReference type="SUPFAM" id="SSF52058">
    <property type="entry name" value="L domain-like"/>
    <property type="match status" value="2"/>
</dbReference>
<evidence type="ECO:0000256" key="5">
    <source>
        <dbReference type="SAM" id="MobiDB-lite"/>
    </source>
</evidence>
<feature type="compositionally biased region" description="Acidic residues" evidence="5">
    <location>
        <begin position="578"/>
        <end position="597"/>
    </location>
</feature>
<keyword evidence="1" id="KW-0433">Leucine-rich repeat</keyword>
<sequence>MASPLSALLLLALLALPAARDAAQDRVDDGGGYEDEEGEAVEEGEGVLPSPGQRQGSCPSSCTCSPDGAVECAGAGLDSFPASLPADTQLLSLQNNQIEVVPIAALKRVPLLRTLNLQNNLITSAGLPADGFMVLKELQYLYLANNKLTQTPGSLPASLVSADLAANFLTAISPGTFGGKPDLRSVYLHNNRLTNAGIPRDAFLGSDAVETLILSSNSLTRAPLGLPPALQRLHLRNNKLHSLSGGAFDQLRDLRELYLQHNQLNDRSVDAKTFTHSRRLEYLDLSSNNLTLVPRGLPARLVILHLERNAIAALDSQGLGRLRSLEYLLVHSNRVRAHAVGAAAFRNLRRLHTLHLYSNELNRVPRSLPAHIKVLMLLHNTIHEIRAQDFAATPELAELNLSFNRLSTKRLHPRAFTRLSKLASLDLTGNQLTHVPVGLPASLEVLRIQQNHVAVLGNGALSGLPALRELMLSDNALASKTIAPNIWAQLPSLTTLDLSSNALTVVPSSLPASLEYLYLQNNRINSIPEGAFSTTPNIKGIFLRYNRLPPHVKDMFMGLEELQVLDLTGNFDGTPEPGADDGEGGDGEGGDGDEEEGMGNPQKELPQRRRAVERGTSVPRPQKT</sequence>
<dbReference type="Gene3D" id="3.80.10.10">
    <property type="entry name" value="Ribonuclease Inhibitor"/>
    <property type="match status" value="4"/>
</dbReference>
<dbReference type="InterPro" id="IPR050333">
    <property type="entry name" value="SLRP"/>
</dbReference>
<dbReference type="KEGG" id="pmrn:116938769"/>
<evidence type="ECO:0000256" key="3">
    <source>
        <dbReference type="ARBA" id="ARBA00022737"/>
    </source>
</evidence>
<dbReference type="InterPro" id="IPR000372">
    <property type="entry name" value="LRRNT"/>
</dbReference>
<evidence type="ECO:0000256" key="1">
    <source>
        <dbReference type="ARBA" id="ARBA00022614"/>
    </source>
</evidence>
<dbReference type="AlphaFoldDB" id="A0AAJ7SP68"/>
<dbReference type="SMART" id="SM00369">
    <property type="entry name" value="LRR_TYP"/>
    <property type="match status" value="13"/>
</dbReference>
<dbReference type="Proteomes" id="UP001318040">
    <property type="component" value="Chromosome 1"/>
</dbReference>
<feature type="region of interest" description="Disordered" evidence="5">
    <location>
        <begin position="568"/>
        <end position="624"/>
    </location>
</feature>
<dbReference type="SMART" id="SM00364">
    <property type="entry name" value="LRR_BAC"/>
    <property type="match status" value="9"/>
</dbReference>
<dbReference type="RefSeq" id="XP_032802275.1">
    <property type="nucleotide sequence ID" value="XM_032946384.1"/>
</dbReference>
<keyword evidence="2 6" id="KW-0732">Signal</keyword>
<evidence type="ECO:0000259" key="7">
    <source>
        <dbReference type="SMART" id="SM00013"/>
    </source>
</evidence>
<dbReference type="CTD" id="127435"/>
<keyword evidence="4" id="KW-0325">Glycoprotein</keyword>
<evidence type="ECO:0000256" key="4">
    <source>
        <dbReference type="ARBA" id="ARBA00023180"/>
    </source>
</evidence>
<protein>
    <submittedName>
        <fullName evidence="9">Podocan</fullName>
    </submittedName>
</protein>
<evidence type="ECO:0000256" key="2">
    <source>
        <dbReference type="ARBA" id="ARBA00022729"/>
    </source>
</evidence>
<dbReference type="PANTHER" id="PTHR45712">
    <property type="entry name" value="AGAP008170-PA"/>
    <property type="match status" value="1"/>
</dbReference>
<name>A0AAJ7SP68_PETMA</name>
<feature type="chain" id="PRO_5042599685" evidence="6">
    <location>
        <begin position="23"/>
        <end position="624"/>
    </location>
</feature>
<feature type="domain" description="LRRNT" evidence="7">
    <location>
        <begin position="57"/>
        <end position="90"/>
    </location>
</feature>
<dbReference type="PROSITE" id="PS51450">
    <property type="entry name" value="LRR"/>
    <property type="match status" value="1"/>
</dbReference>
<evidence type="ECO:0000313" key="9">
    <source>
        <dbReference type="RefSeq" id="XP_032802275.1"/>
    </source>
</evidence>
<reference evidence="9" key="1">
    <citation type="submission" date="2025-08" db="UniProtKB">
        <authorList>
            <consortium name="RefSeq"/>
        </authorList>
    </citation>
    <scope>IDENTIFICATION</scope>
    <source>
        <tissue evidence="9">Sperm</tissue>
    </source>
</reference>
<dbReference type="PRINTS" id="PR00019">
    <property type="entry name" value="LEURICHRPT"/>
</dbReference>
<dbReference type="InterPro" id="IPR003591">
    <property type="entry name" value="Leu-rich_rpt_typical-subtyp"/>
</dbReference>
<evidence type="ECO:0000313" key="8">
    <source>
        <dbReference type="Proteomes" id="UP001318040"/>
    </source>
</evidence>